<proteinExistence type="predicted"/>
<evidence type="ECO:0000313" key="1">
    <source>
        <dbReference type="EMBL" id="EUK17587.1"/>
    </source>
</evidence>
<dbReference type="OrthoDB" id="7284453at2"/>
<dbReference type="AlphaFoldDB" id="W7DJT2"/>
<sequence>MGERITVVGGTDSTIAVTLDGTQALKLAKQFSQELQNYYSVDQLNFLDVTADGAAPVEHKIGYGVITQGGAAYSAGNGYDYIVVGGKNAQSPKMGMTATEINNLSLLNGPVTINSVMNSSQFVRVLSGNIQSFTYNAGQESGQLAAGAENSNVVFNGNTVNGGNWDIAVGTGNNTIVAGSGNNNISIGNQALTGQGQSSIDLTAGKINNVTSYGQDTITASNDSTAQNRVSLFGGLSEDIHSTVNLNEGAAVNDFSFYNVVTVGGGSTIQGGTYGNYTFNGSNDSNAGQLNGGQSSSITATGDLQVVQGDSNTINASRSLSFFNGVGNTEATAQGQFVGFGAGGLNYTLNASGNDSGLFVADVGNETLNASGSTSALQIYANTVVGGSSDFVASGGSGNDTLVAGTGNATFSGGAGDNLFMFNKAITDNGNTVITDFSKNGNGDKIGLYNYGLDNDSIANLLKTSENDAKGNAVLKLDGHTITIEGLSVSDLTVNQFDVANPNGVVKS</sequence>
<dbReference type="Proteomes" id="UP000019250">
    <property type="component" value="Unassembled WGS sequence"/>
</dbReference>
<dbReference type="PRINTS" id="PR00313">
    <property type="entry name" value="CABNDNGRPT"/>
</dbReference>
<reference evidence="1 2" key="1">
    <citation type="journal article" date="2014" name="Genome Announc.">
        <title>Draft Genome Sequence of Commensalibacter papalotli MX01, a Symbiont Identified from the Guts of Overwintering Monarch Butterflies.</title>
        <authorList>
            <person name="Servin-Garciduenas L.E."/>
            <person name="Sanchez-Quinto A."/>
            <person name="Martinez-Romero E."/>
        </authorList>
    </citation>
    <scope>NUCLEOTIDE SEQUENCE [LARGE SCALE GENOMIC DNA]</scope>
    <source>
        <strain evidence="2">MX-MONARCH01</strain>
    </source>
</reference>
<keyword evidence="2" id="KW-1185">Reference proteome</keyword>
<evidence type="ECO:0000313" key="2">
    <source>
        <dbReference type="Proteomes" id="UP000019250"/>
    </source>
</evidence>
<organism evidence="1 2">
    <name type="scientific">Commensalibacter papalotli</name>
    <name type="common">ex Servin-Garciduenas et al. 2014</name>
    <dbReference type="NCBI Taxonomy" id="1208583"/>
    <lineage>
        <taxon>Bacteria</taxon>
        <taxon>Pseudomonadati</taxon>
        <taxon>Pseudomonadota</taxon>
        <taxon>Alphaproteobacteria</taxon>
        <taxon>Acetobacterales</taxon>
        <taxon>Acetobacteraceae</taxon>
    </lineage>
</organism>
<dbReference type="RefSeq" id="WP_034340358.1">
    <property type="nucleotide sequence ID" value="NZ_ATSX01000003.1"/>
</dbReference>
<dbReference type="STRING" id="1208583.COMX_09016"/>
<accession>W7DJT2</accession>
<name>W7DJT2_9PROT</name>
<dbReference type="Gene3D" id="2.150.10.10">
    <property type="entry name" value="Serralysin-like metalloprotease, C-terminal"/>
    <property type="match status" value="1"/>
</dbReference>
<gene>
    <name evidence="1" type="ORF">COMX_09016</name>
</gene>
<protein>
    <submittedName>
        <fullName evidence="1">Outer membrane protein</fullName>
    </submittedName>
</protein>
<dbReference type="eggNOG" id="COG2931">
    <property type="taxonomic scope" value="Bacteria"/>
</dbReference>
<comment type="caution">
    <text evidence="1">The sequence shown here is derived from an EMBL/GenBank/DDBJ whole genome shotgun (WGS) entry which is preliminary data.</text>
</comment>
<dbReference type="InterPro" id="IPR011049">
    <property type="entry name" value="Serralysin-like_metalloprot_C"/>
</dbReference>
<dbReference type="EMBL" id="ATSX01000003">
    <property type="protein sequence ID" value="EUK17587.1"/>
    <property type="molecule type" value="Genomic_DNA"/>
</dbReference>